<feature type="transmembrane region" description="Helical" evidence="7">
    <location>
        <begin position="35"/>
        <end position="56"/>
    </location>
</feature>
<proteinExistence type="predicted"/>
<evidence type="ECO:0000256" key="1">
    <source>
        <dbReference type="ARBA" id="ARBA00004651"/>
    </source>
</evidence>
<evidence type="ECO:0000256" key="6">
    <source>
        <dbReference type="ARBA" id="ARBA00023136"/>
    </source>
</evidence>
<feature type="transmembrane region" description="Helical" evidence="7">
    <location>
        <begin position="7"/>
        <end position="29"/>
    </location>
</feature>
<keyword evidence="3" id="KW-1003">Cell membrane</keyword>
<evidence type="ECO:0000313" key="9">
    <source>
        <dbReference type="Proteomes" id="UP000274556"/>
    </source>
</evidence>
<evidence type="ECO:0000256" key="4">
    <source>
        <dbReference type="ARBA" id="ARBA00022692"/>
    </source>
</evidence>
<name>A0A495V0L7_9GAMM</name>
<dbReference type="RefSeq" id="WP_120795485.1">
    <property type="nucleotide sequence ID" value="NZ_RBXL01000001.1"/>
</dbReference>
<feature type="transmembrane region" description="Helical" evidence="7">
    <location>
        <begin position="170"/>
        <end position="194"/>
    </location>
</feature>
<feature type="transmembrane region" description="Helical" evidence="7">
    <location>
        <begin position="134"/>
        <end position="158"/>
    </location>
</feature>
<feature type="transmembrane region" description="Helical" evidence="7">
    <location>
        <begin position="68"/>
        <end position="94"/>
    </location>
</feature>
<dbReference type="PANTHER" id="PTHR34229">
    <property type="entry name" value="METAL TRANSPORT PROTEIN HI_1621-RELATED"/>
    <property type="match status" value="1"/>
</dbReference>
<dbReference type="OrthoDB" id="9792317at2"/>
<keyword evidence="6 7" id="KW-0472">Membrane</keyword>
<dbReference type="PANTHER" id="PTHR34229:SF1">
    <property type="entry name" value="METAL TRANSPORT PROTEIN HI_1621-RELATED"/>
    <property type="match status" value="1"/>
</dbReference>
<dbReference type="Gene3D" id="1.10.1760.20">
    <property type="match status" value="1"/>
</dbReference>
<keyword evidence="5 7" id="KW-1133">Transmembrane helix</keyword>
<gene>
    <name evidence="8" type="ORF">BDD21_0104</name>
</gene>
<evidence type="ECO:0000313" key="8">
    <source>
        <dbReference type="EMBL" id="RKT42809.1"/>
    </source>
</evidence>
<reference evidence="8 9" key="1">
    <citation type="submission" date="2018-10" db="EMBL/GenBank/DDBJ databases">
        <title>Genomic Encyclopedia of Archaeal and Bacterial Type Strains, Phase II (KMG-II): from individual species to whole genera.</title>
        <authorList>
            <person name="Goeker M."/>
        </authorList>
    </citation>
    <scope>NUCLEOTIDE SEQUENCE [LARGE SCALE GENOMIC DNA]</scope>
    <source>
        <strain evidence="8 9">DSM 235</strain>
    </source>
</reference>
<accession>A0A495V0L7</accession>
<dbReference type="GO" id="GO:0005886">
    <property type="term" value="C:plasma membrane"/>
    <property type="evidence" value="ECO:0007669"/>
    <property type="project" value="UniProtKB-SubCell"/>
</dbReference>
<dbReference type="NCBIfam" id="NF004905">
    <property type="entry name" value="PRK06265.1-5"/>
    <property type="match status" value="1"/>
</dbReference>
<keyword evidence="2" id="KW-0813">Transport</keyword>
<protein>
    <submittedName>
        <fullName evidence="8">Cobalt/nickel transport system permease protein</fullName>
    </submittedName>
</protein>
<keyword evidence="9" id="KW-1185">Reference proteome</keyword>
<dbReference type="EMBL" id="RBXL01000001">
    <property type="protein sequence ID" value="RKT42809.1"/>
    <property type="molecule type" value="Genomic_DNA"/>
</dbReference>
<dbReference type="Proteomes" id="UP000274556">
    <property type="component" value="Unassembled WGS sequence"/>
</dbReference>
<dbReference type="Pfam" id="PF01891">
    <property type="entry name" value="CbiM"/>
    <property type="match status" value="1"/>
</dbReference>
<sequence length="217" mass="22155">MHIVDGVLGAPVLIGASMLAVAGVARGLSALDTESIPRAGLLTAVFFIASLIHVPVGPSSAHLMLTGLMGLLLGWAAFPAILVGLLLQAVFFGFGGLTVIGVNTLNLALPAVVIGLLAHRFLVRSDVSPRSATVLVIGFLVGALSFGVSAVSVAGVLALSGSEFLVAAKLILIVQIPVMLVEGAMTAATLRLLLTVRPELLPVVASDRLLTVERTTV</sequence>
<evidence type="ECO:0000256" key="3">
    <source>
        <dbReference type="ARBA" id="ARBA00022475"/>
    </source>
</evidence>
<evidence type="ECO:0000256" key="2">
    <source>
        <dbReference type="ARBA" id="ARBA00022448"/>
    </source>
</evidence>
<feature type="transmembrane region" description="Helical" evidence="7">
    <location>
        <begin position="100"/>
        <end position="122"/>
    </location>
</feature>
<evidence type="ECO:0000256" key="7">
    <source>
        <dbReference type="SAM" id="Phobius"/>
    </source>
</evidence>
<comment type="subcellular location">
    <subcellularLocation>
        <location evidence="1">Cell membrane</location>
        <topology evidence="1">Multi-pass membrane protein</topology>
    </subcellularLocation>
</comment>
<dbReference type="GO" id="GO:0000041">
    <property type="term" value="P:transition metal ion transport"/>
    <property type="evidence" value="ECO:0007669"/>
    <property type="project" value="InterPro"/>
</dbReference>
<keyword evidence="4 7" id="KW-0812">Transmembrane</keyword>
<dbReference type="InterPro" id="IPR002751">
    <property type="entry name" value="CbiM/NikMN"/>
</dbReference>
<dbReference type="NCBIfam" id="NF004903">
    <property type="entry name" value="PRK06265.1-3"/>
    <property type="match status" value="1"/>
</dbReference>
<organism evidence="8 9">
    <name type="scientific">Thiocapsa rosea</name>
    <dbReference type="NCBI Taxonomy" id="69360"/>
    <lineage>
        <taxon>Bacteria</taxon>
        <taxon>Pseudomonadati</taxon>
        <taxon>Pseudomonadota</taxon>
        <taxon>Gammaproteobacteria</taxon>
        <taxon>Chromatiales</taxon>
        <taxon>Chromatiaceae</taxon>
        <taxon>Thiocapsa</taxon>
    </lineage>
</organism>
<comment type="caution">
    <text evidence="8">The sequence shown here is derived from an EMBL/GenBank/DDBJ whole genome shotgun (WGS) entry which is preliminary data.</text>
</comment>
<evidence type="ECO:0000256" key="5">
    <source>
        <dbReference type="ARBA" id="ARBA00022989"/>
    </source>
</evidence>
<dbReference type="AlphaFoldDB" id="A0A495V0L7"/>